<keyword evidence="3 5" id="KW-0548">Nucleotidyltransferase</keyword>
<dbReference type="CDD" id="cd02517">
    <property type="entry name" value="CMP-KDO-Synthetase"/>
    <property type="match status" value="1"/>
</dbReference>
<dbReference type="GO" id="GO:0016020">
    <property type="term" value="C:membrane"/>
    <property type="evidence" value="ECO:0007669"/>
    <property type="project" value="UniProtKB-SubCell"/>
</dbReference>
<gene>
    <name evidence="5" type="primary">kdsB</name>
    <name evidence="6" type="ORF">DPF_1783</name>
</gene>
<evidence type="ECO:0000256" key="5">
    <source>
        <dbReference type="HAMAP-Rule" id="MF_00057"/>
    </source>
</evidence>
<comment type="pathway">
    <text evidence="5">Nucleotide-sugar biosynthesis; CMP-3-deoxy-D-manno-octulosonate biosynthesis; CMP-3-deoxy-D-manno-octulosonate from 3-deoxy-D-manno-octulosonate and CTP: step 1/1.</text>
</comment>
<dbReference type="NCBIfam" id="NF003952">
    <property type="entry name" value="PRK05450.1-5"/>
    <property type="match status" value="1"/>
</dbReference>
<protein>
    <recommendedName>
        <fullName evidence="5">3-deoxy-manno-octulosonate cytidylyltransferase</fullName>
        <ecNumber evidence="5">2.7.7.38</ecNumber>
    </recommendedName>
    <alternativeName>
        <fullName evidence="5">CMP-2-keto-3-deoxyoctulosonic acid synthase</fullName>
        <shortName evidence="5">CKS</shortName>
        <shortName evidence="5">CMP-KDO synthase</shortName>
    </alternativeName>
</protein>
<dbReference type="NCBIfam" id="NF009905">
    <property type="entry name" value="PRK13368.1"/>
    <property type="match status" value="1"/>
</dbReference>
<evidence type="ECO:0000313" key="6">
    <source>
        <dbReference type="EMBL" id="GAU09063.1"/>
    </source>
</evidence>
<evidence type="ECO:0000256" key="3">
    <source>
        <dbReference type="ARBA" id="ARBA00022695"/>
    </source>
</evidence>
<evidence type="ECO:0000256" key="4">
    <source>
        <dbReference type="ARBA" id="ARBA00022985"/>
    </source>
</evidence>
<dbReference type="STRING" id="1592317.DPF_1783"/>
<dbReference type="GO" id="GO:0008690">
    <property type="term" value="F:3-deoxy-manno-octulosonate cytidylyltransferase activity"/>
    <property type="evidence" value="ECO:0007669"/>
    <property type="project" value="UniProtKB-UniRule"/>
</dbReference>
<dbReference type="AlphaFoldDB" id="A0A194AIA8"/>
<keyword evidence="5" id="KW-0963">Cytoplasm</keyword>
<dbReference type="EMBL" id="BDFE01000016">
    <property type="protein sequence ID" value="GAU09063.1"/>
    <property type="molecule type" value="Genomic_DNA"/>
</dbReference>
<dbReference type="RefSeq" id="WP_069859207.1">
    <property type="nucleotide sequence ID" value="NZ_BDFE01000016.1"/>
</dbReference>
<dbReference type="OrthoDB" id="9815559at2"/>
<comment type="function">
    <text evidence="5">Activates KDO (a required 8-carbon sugar) for incorporation into bacterial lipopolysaccharide in Gram-negative bacteria.</text>
</comment>
<evidence type="ECO:0000313" key="7">
    <source>
        <dbReference type="Proteomes" id="UP000095200"/>
    </source>
</evidence>
<keyword evidence="2 5" id="KW-0808">Transferase</keyword>
<evidence type="ECO:0000256" key="1">
    <source>
        <dbReference type="ARBA" id="ARBA00004370"/>
    </source>
</evidence>
<sequence length="243" mass="26750">MSQPIYGIIPARYGSSRFPGKPMAEILGKPMFWHVYQRAVRSTSLTRVVLATDSTVIADKATELDIPVIITRDDHTSGTDRVLEAATKMDVGPEAIIVNIQGDEPVLEPAMLDQLTALFADPHVQVTTLAKAITPEQARDPNLVKVVRSQDGRGLYFSRAPVPFARDGSSSFLGHIGLYGFRFPVLEKFQTLGESPLERMEKLEQLRLLEAGIPIHVALTEYPSIGVDTREDLEKVRALLASS</sequence>
<evidence type="ECO:0000256" key="2">
    <source>
        <dbReference type="ARBA" id="ARBA00022679"/>
    </source>
</evidence>
<keyword evidence="7" id="KW-1185">Reference proteome</keyword>
<dbReference type="HAMAP" id="MF_00057">
    <property type="entry name" value="KdsB"/>
    <property type="match status" value="1"/>
</dbReference>
<dbReference type="GO" id="GO:0009103">
    <property type="term" value="P:lipopolysaccharide biosynthetic process"/>
    <property type="evidence" value="ECO:0007669"/>
    <property type="project" value="UniProtKB-UniRule"/>
</dbReference>
<dbReference type="GO" id="GO:0005829">
    <property type="term" value="C:cytosol"/>
    <property type="evidence" value="ECO:0007669"/>
    <property type="project" value="TreeGrafter"/>
</dbReference>
<dbReference type="Pfam" id="PF02348">
    <property type="entry name" value="CTP_transf_3"/>
    <property type="match status" value="1"/>
</dbReference>
<dbReference type="UniPathway" id="UPA00358">
    <property type="reaction ID" value="UER00476"/>
</dbReference>
<dbReference type="InterPro" id="IPR029044">
    <property type="entry name" value="Nucleotide-diphossugar_trans"/>
</dbReference>
<organism evidence="6 7">
    <name type="scientific">Desulfoplanes formicivorans</name>
    <dbReference type="NCBI Taxonomy" id="1592317"/>
    <lineage>
        <taxon>Bacteria</taxon>
        <taxon>Pseudomonadati</taxon>
        <taxon>Thermodesulfobacteriota</taxon>
        <taxon>Desulfovibrionia</taxon>
        <taxon>Desulfovibrionales</taxon>
        <taxon>Desulfoplanaceae</taxon>
        <taxon>Desulfoplanes</taxon>
    </lineage>
</organism>
<keyword evidence="4 5" id="KW-0448">Lipopolysaccharide biosynthesis</keyword>
<dbReference type="Gene3D" id="3.90.550.10">
    <property type="entry name" value="Spore Coat Polysaccharide Biosynthesis Protein SpsA, Chain A"/>
    <property type="match status" value="1"/>
</dbReference>
<proteinExistence type="inferred from homology"/>
<dbReference type="SUPFAM" id="SSF53448">
    <property type="entry name" value="Nucleotide-diphospho-sugar transferases"/>
    <property type="match status" value="1"/>
</dbReference>
<reference evidence="7" key="1">
    <citation type="submission" date="2016-06" db="EMBL/GenBank/DDBJ databases">
        <title>Draft genome sequence of Desulfoplanes formicivorans strain Pf12B.</title>
        <authorList>
            <person name="Watanabe M."/>
            <person name="Kojima H."/>
            <person name="Fukui M."/>
        </authorList>
    </citation>
    <scope>NUCLEOTIDE SEQUENCE [LARGE SCALE GENOMIC DNA]</scope>
    <source>
        <strain evidence="7">Pf12B</strain>
    </source>
</reference>
<comment type="similarity">
    <text evidence="5">Belongs to the KdsB family.</text>
</comment>
<dbReference type="PANTHER" id="PTHR42866:SF2">
    <property type="entry name" value="3-DEOXY-MANNO-OCTULOSONATE CYTIDYLYLTRANSFERASE, MITOCHONDRIAL"/>
    <property type="match status" value="1"/>
</dbReference>
<comment type="catalytic activity">
    <reaction evidence="5">
        <text>3-deoxy-alpha-D-manno-oct-2-ulosonate + CTP = CMP-3-deoxy-beta-D-manno-octulosonate + diphosphate</text>
        <dbReference type="Rhea" id="RHEA:23448"/>
        <dbReference type="ChEBI" id="CHEBI:33019"/>
        <dbReference type="ChEBI" id="CHEBI:37563"/>
        <dbReference type="ChEBI" id="CHEBI:85986"/>
        <dbReference type="ChEBI" id="CHEBI:85987"/>
        <dbReference type="EC" id="2.7.7.38"/>
    </reaction>
</comment>
<dbReference type="InterPro" id="IPR004528">
    <property type="entry name" value="KdsB"/>
</dbReference>
<accession>A0A194AIA8</accession>
<comment type="subcellular location">
    <subcellularLocation>
        <location evidence="5">Cytoplasm</location>
    </subcellularLocation>
    <subcellularLocation>
        <location evidence="1">Membrane</location>
    </subcellularLocation>
</comment>
<dbReference type="Proteomes" id="UP000095200">
    <property type="component" value="Unassembled WGS sequence"/>
</dbReference>
<comment type="caution">
    <text evidence="6">The sequence shown here is derived from an EMBL/GenBank/DDBJ whole genome shotgun (WGS) entry which is preliminary data.</text>
</comment>
<dbReference type="NCBIfam" id="TIGR00466">
    <property type="entry name" value="kdsB"/>
    <property type="match status" value="1"/>
</dbReference>
<dbReference type="EC" id="2.7.7.38" evidence="5"/>
<name>A0A194AIA8_9BACT</name>
<dbReference type="FunFam" id="3.90.550.10:FF:000011">
    <property type="entry name" value="3-deoxy-manno-octulosonate cytidylyltransferase"/>
    <property type="match status" value="1"/>
</dbReference>
<dbReference type="GO" id="GO:0033468">
    <property type="term" value="P:CMP-keto-3-deoxy-D-manno-octulosonic acid biosynthetic process"/>
    <property type="evidence" value="ECO:0007669"/>
    <property type="project" value="UniProtKB-UniRule"/>
</dbReference>
<dbReference type="PANTHER" id="PTHR42866">
    <property type="entry name" value="3-DEOXY-MANNO-OCTULOSONATE CYTIDYLYLTRANSFERASE"/>
    <property type="match status" value="1"/>
</dbReference>
<dbReference type="InterPro" id="IPR003329">
    <property type="entry name" value="Cytidylyl_trans"/>
</dbReference>